<feature type="transmembrane region" description="Helical" evidence="2">
    <location>
        <begin position="144"/>
        <end position="177"/>
    </location>
</feature>
<dbReference type="AlphaFoldDB" id="A0A9N8E8E7"/>
<keyword evidence="2" id="KW-0812">Transmembrane</keyword>
<name>A0A9N8E8E7_9STRA</name>
<feature type="region of interest" description="Disordered" evidence="1">
    <location>
        <begin position="1"/>
        <end position="28"/>
    </location>
</feature>
<reference evidence="3" key="1">
    <citation type="submission" date="2020-06" db="EMBL/GenBank/DDBJ databases">
        <authorList>
            <consortium name="Plant Systems Biology data submission"/>
        </authorList>
    </citation>
    <scope>NUCLEOTIDE SEQUENCE</scope>
    <source>
        <strain evidence="3">D6</strain>
    </source>
</reference>
<dbReference type="OrthoDB" id="58903at2759"/>
<keyword evidence="4" id="KW-1185">Reference proteome</keyword>
<accession>A0A9N8E8E7</accession>
<evidence type="ECO:0000313" key="4">
    <source>
        <dbReference type="Proteomes" id="UP001153069"/>
    </source>
</evidence>
<keyword evidence="2" id="KW-0472">Membrane</keyword>
<organism evidence="3 4">
    <name type="scientific">Seminavis robusta</name>
    <dbReference type="NCBI Taxonomy" id="568900"/>
    <lineage>
        <taxon>Eukaryota</taxon>
        <taxon>Sar</taxon>
        <taxon>Stramenopiles</taxon>
        <taxon>Ochrophyta</taxon>
        <taxon>Bacillariophyta</taxon>
        <taxon>Bacillariophyceae</taxon>
        <taxon>Bacillariophycidae</taxon>
        <taxon>Naviculales</taxon>
        <taxon>Naviculaceae</taxon>
        <taxon>Seminavis</taxon>
    </lineage>
</organism>
<dbReference type="PANTHER" id="PTHR31134:SF1">
    <property type="entry name" value="TRANSMEMBRANE PROTEIN 128"/>
    <property type="match status" value="1"/>
</dbReference>
<evidence type="ECO:0008006" key="5">
    <source>
        <dbReference type="Google" id="ProtNLM"/>
    </source>
</evidence>
<protein>
    <recommendedName>
        <fullName evidence="5">Transmembrane protein</fullName>
    </recommendedName>
</protein>
<evidence type="ECO:0000313" key="3">
    <source>
        <dbReference type="EMBL" id="CAB9514531.1"/>
    </source>
</evidence>
<evidence type="ECO:0000256" key="1">
    <source>
        <dbReference type="SAM" id="MobiDB-lite"/>
    </source>
</evidence>
<keyword evidence="2" id="KW-1133">Transmembrane helix</keyword>
<sequence length="181" mass="20694">MTKPKKKSTVDVESHQQQQQQAVRNPYSSSMEPEVLPIYHPINILKRSLYIGISLYVLEKLDAHKAIFHAPDVSHEWFKIGLGGTIAIMMIKAYVELYSGKLQQQKVNYENFKQTTHAVLFLLISTSIAFHVALWPHYGTTTFLVLFLVGVVLLQTALLIPPYLQNLICIVGMTFFLQEYK</sequence>
<comment type="caution">
    <text evidence="3">The sequence shown here is derived from an EMBL/GenBank/DDBJ whole genome shotgun (WGS) entry which is preliminary data.</text>
</comment>
<dbReference type="Proteomes" id="UP001153069">
    <property type="component" value="Unassembled WGS sequence"/>
</dbReference>
<dbReference type="Pfam" id="PF20479">
    <property type="entry name" value="TMEM128"/>
    <property type="match status" value="1"/>
</dbReference>
<evidence type="ECO:0000256" key="2">
    <source>
        <dbReference type="SAM" id="Phobius"/>
    </source>
</evidence>
<feature type="transmembrane region" description="Helical" evidence="2">
    <location>
        <begin position="118"/>
        <end position="138"/>
    </location>
</feature>
<proteinExistence type="predicted"/>
<dbReference type="PANTHER" id="PTHR31134">
    <property type="entry name" value="TRANSMEMBRANE PROTEIN 128"/>
    <property type="match status" value="1"/>
</dbReference>
<dbReference type="InterPro" id="IPR033579">
    <property type="entry name" value="TMEM128"/>
</dbReference>
<dbReference type="EMBL" id="CAICTM010000658">
    <property type="protein sequence ID" value="CAB9514531.1"/>
    <property type="molecule type" value="Genomic_DNA"/>
</dbReference>
<gene>
    <name evidence="3" type="ORF">SEMRO_659_G182860.1</name>
</gene>